<evidence type="ECO:0000256" key="2">
    <source>
        <dbReference type="ARBA" id="ARBA00021549"/>
    </source>
</evidence>
<evidence type="ECO:0000256" key="3">
    <source>
        <dbReference type="ARBA" id="ARBA00022475"/>
    </source>
</evidence>
<dbReference type="InterPro" id="IPR045584">
    <property type="entry name" value="Pilin-like"/>
</dbReference>
<evidence type="ECO:0000256" key="4">
    <source>
        <dbReference type="ARBA" id="ARBA00022481"/>
    </source>
</evidence>
<organism evidence="13 14">
    <name type="scientific">Oceanisphaera ostreae</name>
    <dbReference type="NCBI Taxonomy" id="914151"/>
    <lineage>
        <taxon>Bacteria</taxon>
        <taxon>Pseudomonadati</taxon>
        <taxon>Pseudomonadota</taxon>
        <taxon>Gammaproteobacteria</taxon>
        <taxon>Aeromonadales</taxon>
        <taxon>Aeromonadaceae</taxon>
        <taxon>Oceanisphaera</taxon>
    </lineage>
</organism>
<keyword evidence="3" id="KW-1003">Cell membrane</keyword>
<dbReference type="SUPFAM" id="SSF54523">
    <property type="entry name" value="Pili subunits"/>
    <property type="match status" value="1"/>
</dbReference>
<accession>A0ABW3KKT5</accession>
<evidence type="ECO:0000256" key="9">
    <source>
        <dbReference type="ARBA" id="ARBA00025772"/>
    </source>
</evidence>
<evidence type="ECO:0000256" key="6">
    <source>
        <dbReference type="ARBA" id="ARBA00022692"/>
    </source>
</evidence>
<keyword evidence="7 11" id="KW-1133">Transmembrane helix</keyword>
<feature type="transmembrane region" description="Helical" evidence="11">
    <location>
        <begin position="7"/>
        <end position="28"/>
    </location>
</feature>
<dbReference type="InterPro" id="IPR012902">
    <property type="entry name" value="N_methyl_site"/>
</dbReference>
<dbReference type="PROSITE" id="PS00409">
    <property type="entry name" value="PROKAR_NTER_METHYL"/>
    <property type="match status" value="1"/>
</dbReference>
<reference evidence="14" key="1">
    <citation type="journal article" date="2019" name="Int. J. Syst. Evol. Microbiol.">
        <title>The Global Catalogue of Microorganisms (GCM) 10K type strain sequencing project: providing services to taxonomists for standard genome sequencing and annotation.</title>
        <authorList>
            <consortium name="The Broad Institute Genomics Platform"/>
            <consortium name="The Broad Institute Genome Sequencing Center for Infectious Disease"/>
            <person name="Wu L."/>
            <person name="Ma J."/>
        </authorList>
    </citation>
    <scope>NUCLEOTIDE SEQUENCE [LARGE SCALE GENOMIC DNA]</scope>
    <source>
        <strain evidence="14">CCUG 60525</strain>
    </source>
</reference>
<proteinExistence type="inferred from homology"/>
<comment type="caution">
    <text evidence="13">The sequence shown here is derived from an EMBL/GenBank/DDBJ whole genome shotgun (WGS) entry which is preliminary data.</text>
</comment>
<evidence type="ECO:0000256" key="1">
    <source>
        <dbReference type="ARBA" id="ARBA00004377"/>
    </source>
</evidence>
<keyword evidence="4" id="KW-0488">Methylation</keyword>
<name>A0ABW3KKT5_9GAMM</name>
<evidence type="ECO:0000256" key="10">
    <source>
        <dbReference type="ARBA" id="ARBA00030775"/>
    </source>
</evidence>
<dbReference type="RefSeq" id="WP_379559262.1">
    <property type="nucleotide sequence ID" value="NZ_JBHTJS010000058.1"/>
</dbReference>
<comment type="subcellular location">
    <subcellularLocation>
        <location evidence="1">Cell inner membrane</location>
        <topology evidence="1">Single-pass membrane protein</topology>
    </subcellularLocation>
</comment>
<dbReference type="InterPro" id="IPR022346">
    <property type="entry name" value="T2SS_GspH"/>
</dbReference>
<dbReference type="Proteomes" id="UP001597048">
    <property type="component" value="Unassembled WGS sequence"/>
</dbReference>
<protein>
    <recommendedName>
        <fullName evidence="2">Type II secretion system protein H</fullName>
    </recommendedName>
    <alternativeName>
        <fullName evidence="10">General secretion pathway protein H</fullName>
    </alternativeName>
</protein>
<dbReference type="Gene3D" id="3.30.700.10">
    <property type="entry name" value="Glycoprotein, Type 4 Pilin"/>
    <property type="match status" value="1"/>
</dbReference>
<dbReference type="Pfam" id="PF12019">
    <property type="entry name" value="GspH"/>
    <property type="match status" value="1"/>
</dbReference>
<keyword evidence="5" id="KW-0997">Cell inner membrane</keyword>
<evidence type="ECO:0000259" key="12">
    <source>
        <dbReference type="Pfam" id="PF12019"/>
    </source>
</evidence>
<dbReference type="NCBIfam" id="TIGR02532">
    <property type="entry name" value="IV_pilin_GFxxxE"/>
    <property type="match status" value="1"/>
</dbReference>
<gene>
    <name evidence="13" type="ORF">ACFQ1C_13860</name>
</gene>
<dbReference type="EMBL" id="JBHTJS010000058">
    <property type="protein sequence ID" value="MFD1009229.1"/>
    <property type="molecule type" value="Genomic_DNA"/>
</dbReference>
<evidence type="ECO:0000313" key="14">
    <source>
        <dbReference type="Proteomes" id="UP001597048"/>
    </source>
</evidence>
<evidence type="ECO:0000256" key="8">
    <source>
        <dbReference type="ARBA" id="ARBA00023136"/>
    </source>
</evidence>
<keyword evidence="6 11" id="KW-0812">Transmembrane</keyword>
<evidence type="ECO:0000256" key="5">
    <source>
        <dbReference type="ARBA" id="ARBA00022519"/>
    </source>
</evidence>
<evidence type="ECO:0000313" key="13">
    <source>
        <dbReference type="EMBL" id="MFD1009229.1"/>
    </source>
</evidence>
<dbReference type="Pfam" id="PF07963">
    <property type="entry name" value="N_methyl"/>
    <property type="match status" value="1"/>
</dbReference>
<keyword evidence="8 11" id="KW-0472">Membrane</keyword>
<keyword evidence="14" id="KW-1185">Reference proteome</keyword>
<evidence type="ECO:0000256" key="11">
    <source>
        <dbReference type="SAM" id="Phobius"/>
    </source>
</evidence>
<evidence type="ECO:0000256" key="7">
    <source>
        <dbReference type="ARBA" id="ARBA00022989"/>
    </source>
</evidence>
<comment type="similarity">
    <text evidence="9">Belongs to the GSP H family.</text>
</comment>
<feature type="domain" description="General secretion pathway GspH" evidence="12">
    <location>
        <begin position="45"/>
        <end position="145"/>
    </location>
</feature>
<sequence>MKLSQEGLTLIELLVSVAVVAVLLSVAIPSFHRVSEQQKVRGAGMALYSDFQLARSEAIKRNKDVTVCFNGSGTALWSYHIKELAQPSDCDASVYLDINRVDNPASSTLILTASYPSPYVIFKPRRSSLVSGNVTFVDGGHSIKVITWNNSIIRTCSDSQLSGVPRC</sequence>